<accession>A0AC58TXY9</accession>
<sequence length="234" mass="26526">MGQAREFLFLNSKDDPLQTKISVNITWHAPQKYWYKLNIDGAYKNGAKNLGLGGVFTDHIGTWIIGFQRQHTTISPLHTELQAIYDGLLLAIKFKLFPLEVETDSTEAINAIQRDHLVCSNIVHACRSLMHQQKDLRFRHNFRKGNHVAHLRTKDATINNFKQFSLDNPKLHAIPPLFVKQQLTMEQNGACLFAKSLPTTACNMLRTLGNQNIACDNPSMCGNFSTTCNKVNDF</sequence>
<gene>
    <name evidence="2" type="primary">LOC142177427</name>
</gene>
<dbReference type="RefSeq" id="XP_075102068.1">
    <property type="nucleotide sequence ID" value="XM_075245967.1"/>
</dbReference>
<name>A0AC58TXY9_TOBAC</name>
<organism evidence="1 2">
    <name type="scientific">Nicotiana tabacum</name>
    <name type="common">Common tobacco</name>
    <dbReference type="NCBI Taxonomy" id="4097"/>
    <lineage>
        <taxon>Eukaryota</taxon>
        <taxon>Viridiplantae</taxon>
        <taxon>Streptophyta</taxon>
        <taxon>Embryophyta</taxon>
        <taxon>Tracheophyta</taxon>
        <taxon>Spermatophyta</taxon>
        <taxon>Magnoliopsida</taxon>
        <taxon>eudicotyledons</taxon>
        <taxon>Gunneridae</taxon>
        <taxon>Pentapetalae</taxon>
        <taxon>asterids</taxon>
        <taxon>lamiids</taxon>
        <taxon>Solanales</taxon>
        <taxon>Solanaceae</taxon>
        <taxon>Nicotianoideae</taxon>
        <taxon>Nicotianeae</taxon>
        <taxon>Nicotiana</taxon>
    </lineage>
</organism>
<keyword evidence="1" id="KW-1185">Reference proteome</keyword>
<reference evidence="2" key="2">
    <citation type="submission" date="2025-08" db="UniProtKB">
        <authorList>
            <consortium name="RefSeq"/>
        </authorList>
    </citation>
    <scope>IDENTIFICATION</scope>
    <source>
        <tissue evidence="2">Leaf</tissue>
    </source>
</reference>
<proteinExistence type="predicted"/>
<reference evidence="1" key="1">
    <citation type="journal article" date="2014" name="Nat. Commun.">
        <title>The tobacco genome sequence and its comparison with those of tomato and potato.</title>
        <authorList>
            <person name="Sierro N."/>
            <person name="Battey J.N."/>
            <person name="Ouadi S."/>
            <person name="Bakaher N."/>
            <person name="Bovet L."/>
            <person name="Willig A."/>
            <person name="Goepfert S."/>
            <person name="Peitsch M.C."/>
            <person name="Ivanov N.V."/>
        </authorList>
    </citation>
    <scope>NUCLEOTIDE SEQUENCE [LARGE SCALE GENOMIC DNA]</scope>
</reference>
<evidence type="ECO:0000313" key="1">
    <source>
        <dbReference type="Proteomes" id="UP000790787"/>
    </source>
</evidence>
<protein>
    <submittedName>
        <fullName evidence="2">Uncharacterized protein LOC142177427</fullName>
    </submittedName>
</protein>
<dbReference type="Proteomes" id="UP000790787">
    <property type="component" value="Chromosome 3"/>
</dbReference>
<evidence type="ECO:0000313" key="2">
    <source>
        <dbReference type="RefSeq" id="XP_075102068.1"/>
    </source>
</evidence>